<evidence type="ECO:0000256" key="1">
    <source>
        <dbReference type="ARBA" id="ARBA00000832"/>
    </source>
</evidence>
<evidence type="ECO:0000256" key="7">
    <source>
        <dbReference type="RuleBase" id="RU365095"/>
    </source>
</evidence>
<evidence type="ECO:0000256" key="2">
    <source>
        <dbReference type="ARBA" id="ARBA00002681"/>
    </source>
</evidence>
<reference evidence="10" key="1">
    <citation type="submission" date="2016-10" db="EMBL/GenBank/DDBJ databases">
        <authorList>
            <person name="Varghese N."/>
            <person name="Submissions S."/>
        </authorList>
    </citation>
    <scope>NUCLEOTIDE SEQUENCE [LARGE SCALE GENOMIC DNA]</scope>
    <source>
        <strain evidence="10">DSM 24213</strain>
    </source>
</reference>
<evidence type="ECO:0000256" key="6">
    <source>
        <dbReference type="ARBA" id="ARBA00020337"/>
    </source>
</evidence>
<organism evidence="9 10">
    <name type="scientific">Halopseudomonas yangmingensis</name>
    <dbReference type="NCBI Taxonomy" id="1720063"/>
    <lineage>
        <taxon>Bacteria</taxon>
        <taxon>Pseudomonadati</taxon>
        <taxon>Pseudomonadota</taxon>
        <taxon>Gammaproteobacteria</taxon>
        <taxon>Pseudomonadales</taxon>
        <taxon>Pseudomonadaceae</taxon>
        <taxon>Halopseudomonas</taxon>
    </lineage>
</organism>
<keyword evidence="7" id="KW-0378">Hydrolase</keyword>
<dbReference type="PANTHER" id="PTHR11054">
    <property type="entry name" value="6-PHOSPHOGLUCONOLACTONASE"/>
    <property type="match status" value="1"/>
</dbReference>
<dbReference type="EMBL" id="FOUI01000009">
    <property type="protein sequence ID" value="SFM61750.1"/>
    <property type="molecule type" value="Genomic_DNA"/>
</dbReference>
<dbReference type="Pfam" id="PF01182">
    <property type="entry name" value="Glucosamine_iso"/>
    <property type="match status" value="1"/>
</dbReference>
<protein>
    <recommendedName>
        <fullName evidence="6 7">6-phosphogluconolactonase</fullName>
        <shortName evidence="7">6PGL</shortName>
        <ecNumber evidence="5 7">3.1.1.31</ecNumber>
    </recommendedName>
</protein>
<dbReference type="InterPro" id="IPR039104">
    <property type="entry name" value="6PGL"/>
</dbReference>
<dbReference type="CDD" id="cd01400">
    <property type="entry name" value="6PGL"/>
    <property type="match status" value="1"/>
</dbReference>
<evidence type="ECO:0000256" key="5">
    <source>
        <dbReference type="ARBA" id="ARBA00013198"/>
    </source>
</evidence>
<dbReference type="Proteomes" id="UP000243629">
    <property type="component" value="Unassembled WGS sequence"/>
</dbReference>
<evidence type="ECO:0000256" key="3">
    <source>
        <dbReference type="ARBA" id="ARBA00004961"/>
    </source>
</evidence>
<comment type="pathway">
    <text evidence="3 7">Carbohydrate degradation; pentose phosphate pathway; D-ribulose 5-phosphate from D-glucose 6-phosphate (oxidative stage): step 2/3.</text>
</comment>
<dbReference type="OrthoDB" id="9810967at2"/>
<dbReference type="InterPro" id="IPR037171">
    <property type="entry name" value="NagB/RpiA_transferase-like"/>
</dbReference>
<dbReference type="GO" id="GO:0005975">
    <property type="term" value="P:carbohydrate metabolic process"/>
    <property type="evidence" value="ECO:0007669"/>
    <property type="project" value="UniProtKB-UniRule"/>
</dbReference>
<dbReference type="InterPro" id="IPR005900">
    <property type="entry name" value="6-phosphogluconolactonase_DevB"/>
</dbReference>
<dbReference type="PANTHER" id="PTHR11054:SF0">
    <property type="entry name" value="6-PHOSPHOGLUCONOLACTONASE"/>
    <property type="match status" value="1"/>
</dbReference>
<name>A0A1I4SBQ0_9GAMM</name>
<evidence type="ECO:0000256" key="4">
    <source>
        <dbReference type="ARBA" id="ARBA00010662"/>
    </source>
</evidence>
<keyword evidence="10" id="KW-1185">Reference proteome</keyword>
<proteinExistence type="inferred from homology"/>
<dbReference type="SUPFAM" id="SSF100950">
    <property type="entry name" value="NagB/RpiA/CoA transferase-like"/>
    <property type="match status" value="1"/>
</dbReference>
<dbReference type="RefSeq" id="WP_093476204.1">
    <property type="nucleotide sequence ID" value="NZ_FOUI01000009.1"/>
</dbReference>
<dbReference type="InterPro" id="IPR006148">
    <property type="entry name" value="Glc/Gal-6P_isomerase"/>
</dbReference>
<evidence type="ECO:0000259" key="8">
    <source>
        <dbReference type="Pfam" id="PF01182"/>
    </source>
</evidence>
<comment type="similarity">
    <text evidence="4 7">Belongs to the glucosamine/galactosamine-6-phosphate isomerase family. 6-phosphogluconolactonase subfamily.</text>
</comment>
<dbReference type="GO" id="GO:0006098">
    <property type="term" value="P:pentose-phosphate shunt"/>
    <property type="evidence" value="ECO:0007669"/>
    <property type="project" value="UniProtKB-UniPathway"/>
</dbReference>
<dbReference type="Gene3D" id="3.40.50.1360">
    <property type="match status" value="1"/>
</dbReference>
<gene>
    <name evidence="7" type="primary">pgl</name>
    <name evidence="9" type="ORF">SAMN05216217_109107</name>
</gene>
<dbReference type="NCBIfam" id="TIGR01198">
    <property type="entry name" value="pgl"/>
    <property type="match status" value="1"/>
</dbReference>
<dbReference type="STRING" id="1720063.SAMN05216217_109107"/>
<dbReference type="UniPathway" id="UPA00115">
    <property type="reaction ID" value="UER00409"/>
</dbReference>
<dbReference type="EC" id="3.1.1.31" evidence="5 7"/>
<feature type="domain" description="Glucosamine/galactosamine-6-phosphate isomerase" evidence="8">
    <location>
        <begin position="23"/>
        <end position="222"/>
    </location>
</feature>
<dbReference type="GO" id="GO:0017057">
    <property type="term" value="F:6-phosphogluconolactonase activity"/>
    <property type="evidence" value="ECO:0007669"/>
    <property type="project" value="UniProtKB-UniRule"/>
</dbReference>
<comment type="function">
    <text evidence="2 7">Hydrolysis of 6-phosphogluconolactone to 6-phosphogluconate.</text>
</comment>
<evidence type="ECO:0000313" key="9">
    <source>
        <dbReference type="EMBL" id="SFM61750.1"/>
    </source>
</evidence>
<sequence length="235" mass="25305">MTFEQLTRARGLHLQQHVDVTAQAEWLACRVADQLRKAITEKGFARMALSGGRSPQAFLRQLAGQSLDWSRIGLTLVDERWVDQHSADSNAALLRDALAEHWTQLHWLPLYRGISPAADAEQVSAALQAWLPFDVVVLGMGVDGHCASLFADDPQLAQWLDPDAAPLCVPVAANAQRLPRLSLTPRALVNAGLQLLAISGEDKRATVQQALTGVGGLPVAALLQPSLTISYSPAG</sequence>
<dbReference type="AlphaFoldDB" id="A0A1I4SBQ0"/>
<accession>A0A1I4SBQ0</accession>
<comment type="catalytic activity">
    <reaction evidence="1 7">
        <text>6-phospho-D-glucono-1,5-lactone + H2O = 6-phospho-D-gluconate + H(+)</text>
        <dbReference type="Rhea" id="RHEA:12556"/>
        <dbReference type="ChEBI" id="CHEBI:15377"/>
        <dbReference type="ChEBI" id="CHEBI:15378"/>
        <dbReference type="ChEBI" id="CHEBI:57955"/>
        <dbReference type="ChEBI" id="CHEBI:58759"/>
        <dbReference type="EC" id="3.1.1.31"/>
    </reaction>
</comment>
<evidence type="ECO:0000313" key="10">
    <source>
        <dbReference type="Proteomes" id="UP000243629"/>
    </source>
</evidence>